<evidence type="ECO:0000313" key="2">
    <source>
        <dbReference type="Proteomes" id="UP000282423"/>
    </source>
</evidence>
<gene>
    <name evidence="1" type="ORF">D7322_07270</name>
</gene>
<dbReference type="Proteomes" id="UP000282423">
    <property type="component" value="Unassembled WGS sequence"/>
</dbReference>
<proteinExistence type="predicted"/>
<organism evidence="1 2">
    <name type="scientific">Sphingobacterium puteale</name>
    <dbReference type="NCBI Taxonomy" id="2420510"/>
    <lineage>
        <taxon>Bacteria</taxon>
        <taxon>Pseudomonadati</taxon>
        <taxon>Bacteroidota</taxon>
        <taxon>Sphingobacteriia</taxon>
        <taxon>Sphingobacteriales</taxon>
        <taxon>Sphingobacteriaceae</taxon>
        <taxon>Sphingobacterium</taxon>
    </lineage>
</organism>
<reference evidence="1 2" key="1">
    <citation type="submission" date="2018-10" db="EMBL/GenBank/DDBJ databases">
        <title>Sphingobacterium sp. M05W1-28.</title>
        <authorList>
            <person name="Cai H."/>
        </authorList>
    </citation>
    <scope>NUCLEOTIDE SEQUENCE [LARGE SCALE GENOMIC DNA]</scope>
    <source>
        <strain evidence="1 2">M05W1-28</strain>
    </source>
</reference>
<dbReference type="EMBL" id="RBWS01000005">
    <property type="protein sequence ID" value="RKO72586.1"/>
    <property type="molecule type" value="Genomic_DNA"/>
</dbReference>
<evidence type="ECO:0000313" key="1">
    <source>
        <dbReference type="EMBL" id="RKO72586.1"/>
    </source>
</evidence>
<sequence length="83" mass="9864">MLASYQDTRSLRIFLDEYKINENIYVIDEGALNIPIETYHFPYFFTLDNKFELNNVFLPSKEIPELSSEYLKSIIKIEKKPVI</sequence>
<keyword evidence="2" id="KW-1185">Reference proteome</keyword>
<dbReference type="AlphaFoldDB" id="A0A420W1Z0"/>
<protein>
    <submittedName>
        <fullName evidence="1">Uncharacterized protein</fullName>
    </submittedName>
</protein>
<comment type="caution">
    <text evidence="1">The sequence shown here is derived from an EMBL/GenBank/DDBJ whole genome shotgun (WGS) entry which is preliminary data.</text>
</comment>
<accession>A0A420W1Z0</accession>
<name>A0A420W1Z0_9SPHI</name>